<dbReference type="Gene3D" id="3.90.1150.140">
    <property type="match status" value="1"/>
</dbReference>
<dbReference type="STRING" id="1895771.BGO89_12020"/>
<dbReference type="Proteomes" id="UP000184233">
    <property type="component" value="Unassembled WGS sequence"/>
</dbReference>
<dbReference type="AlphaFoldDB" id="A0A1M3KXW1"/>
<sequence>MKTFLRLSLVTLLFGIGTFAVVGSTFTADVKCGIDNLIDTDFALLKGKRVVLVTHAAARARSGRSTAEEFMLRKDIRLVRILAPEHGYYGVVSAGETVHSDTLGGTPVVSLYGALRRPDSSMLSDADVVVIDMQDIGVRSYTYISTMTEVMEACALFSRPLIVLDRPNPLGGTVVDGNLPDPALRSFIGRLPIPYVHGCTMGELATMTNEEGWLAKGAGGQPRRCSLTVVRLKRWKRSMSWEETGLPWYPTSPNIPTVHAVRGYAVTGLTGELGPVSIGIGTASPFTVIGAPTLAFDTILVRRLARYGVIAQAARYNPAVGKFARQVCTGYYLAFSMNDDVKPFRAALALLSVLHRSQPALFPDSLASSRQAGMFNKAVGSSAILPLILSDGSWTDIEALAVAGLQDFLKRREKYLLY</sequence>
<dbReference type="Pfam" id="PF07075">
    <property type="entry name" value="NamZ_N"/>
    <property type="match status" value="1"/>
</dbReference>
<evidence type="ECO:0000259" key="1">
    <source>
        <dbReference type="Pfam" id="PF07075"/>
    </source>
</evidence>
<dbReference type="InterPro" id="IPR048503">
    <property type="entry name" value="NamZ_C"/>
</dbReference>
<proteinExistence type="predicted"/>
<reference evidence="3 4" key="1">
    <citation type="submission" date="2016-09" db="EMBL/GenBank/DDBJ databases">
        <title>Genome-resolved meta-omics ties microbial dynamics to process performance in biotechnology for thiocyanate degradation.</title>
        <authorList>
            <person name="Kantor R.S."/>
            <person name="Huddy R.J."/>
            <person name="Iyer R."/>
            <person name="Thomas B.C."/>
            <person name="Brown C.T."/>
            <person name="Anantharaman K."/>
            <person name="Tringe S."/>
            <person name="Hettich R.L."/>
            <person name="Harrison S.T."/>
            <person name="Banfield J.F."/>
        </authorList>
    </citation>
    <scope>NUCLEOTIDE SEQUENCE [LARGE SCALE GENOMIC DNA]</scope>
    <source>
        <strain evidence="3">59-99</strain>
    </source>
</reference>
<dbReference type="GO" id="GO:0033922">
    <property type="term" value="F:peptidoglycan beta-N-acetylmuramidase activity"/>
    <property type="evidence" value="ECO:0007669"/>
    <property type="project" value="InterPro"/>
</dbReference>
<feature type="domain" description="Peptidoglycan beta-N-acetylmuramidase NamZ N-terminal" evidence="1">
    <location>
        <begin position="50"/>
        <end position="258"/>
    </location>
</feature>
<feature type="domain" description="Peptidoglycan beta-N-acetylmuramidase NamZ C-terminal" evidence="2">
    <location>
        <begin position="263"/>
        <end position="418"/>
    </location>
</feature>
<evidence type="ECO:0008006" key="5">
    <source>
        <dbReference type="Google" id="ProtNLM"/>
    </source>
</evidence>
<dbReference type="PANTHER" id="PTHR42915">
    <property type="entry name" value="HYPOTHETICAL 460 KDA PROTEIN IN FEUA-SIGW INTERGENIC REGION [PRECURSOR]"/>
    <property type="match status" value="1"/>
</dbReference>
<accession>A0A1M3KXW1</accession>
<dbReference type="PIRSF" id="PIRSF016719">
    <property type="entry name" value="UCP016719"/>
    <property type="match status" value="1"/>
</dbReference>
<dbReference type="EMBL" id="MKVH01000024">
    <property type="protein sequence ID" value="OJX57215.1"/>
    <property type="molecule type" value="Genomic_DNA"/>
</dbReference>
<evidence type="ECO:0000313" key="4">
    <source>
        <dbReference type="Proteomes" id="UP000184233"/>
    </source>
</evidence>
<dbReference type="InterPro" id="IPR008302">
    <property type="entry name" value="NamZ"/>
</dbReference>
<protein>
    <recommendedName>
        <fullName evidence="5">DUF1343 domain-containing protein</fullName>
    </recommendedName>
</protein>
<name>A0A1M3KXW1_9BACT</name>
<dbReference type="InterPro" id="IPR048502">
    <property type="entry name" value="NamZ_N"/>
</dbReference>
<evidence type="ECO:0000259" key="2">
    <source>
        <dbReference type="Pfam" id="PF20732"/>
    </source>
</evidence>
<organism evidence="3 4">
    <name type="scientific">Candidatus Kapaibacterium thiocyanatum</name>
    <dbReference type="NCBI Taxonomy" id="1895771"/>
    <lineage>
        <taxon>Bacteria</taxon>
        <taxon>Pseudomonadati</taxon>
        <taxon>Candidatus Kapaibacteriota</taxon>
        <taxon>Candidatus Kapaibacteriia</taxon>
        <taxon>Candidatus Kapaibacteriales</taxon>
        <taxon>Candidatus Kapaibacteriaceae</taxon>
        <taxon>Candidatus Kapaibacterium</taxon>
    </lineage>
</organism>
<dbReference type="Pfam" id="PF20732">
    <property type="entry name" value="NamZ_C"/>
    <property type="match status" value="1"/>
</dbReference>
<comment type="caution">
    <text evidence="3">The sequence shown here is derived from an EMBL/GenBank/DDBJ whole genome shotgun (WGS) entry which is preliminary data.</text>
</comment>
<gene>
    <name evidence="3" type="ORF">BGO89_12020</name>
</gene>
<dbReference type="PANTHER" id="PTHR42915:SF1">
    <property type="entry name" value="PEPTIDOGLYCAN BETA-N-ACETYLMURAMIDASE NAMZ"/>
    <property type="match status" value="1"/>
</dbReference>
<evidence type="ECO:0000313" key="3">
    <source>
        <dbReference type="EMBL" id="OJX57215.1"/>
    </source>
</evidence>
<dbReference type="Gene3D" id="3.40.50.12170">
    <property type="entry name" value="Uncharacterised protein PF07075, DUF1343"/>
    <property type="match status" value="1"/>
</dbReference>